<keyword evidence="2" id="KW-1185">Reference proteome</keyword>
<evidence type="ECO:0000313" key="2">
    <source>
        <dbReference type="Proteomes" id="UP000183859"/>
    </source>
</evidence>
<dbReference type="KEGG" id="php:PhaeoP97_01869"/>
<reference evidence="2" key="1">
    <citation type="submission" date="2016-07" db="EMBL/GenBank/DDBJ databases">
        <title>Phaeobacter portensis sp. nov., a tropodithietic acid producing bacterium isolated from a German harbor.</title>
        <authorList>
            <person name="Freese H.M."/>
            <person name="Bunk B."/>
            <person name="Breider S."/>
            <person name="Brinkhoff T."/>
        </authorList>
    </citation>
    <scope>NUCLEOTIDE SEQUENCE [LARGE SCALE GENOMIC DNA]</scope>
    <source>
        <strain evidence="2">P97</strain>
    </source>
</reference>
<accession>A0A1L3I553</accession>
<sequence length="1904" mass="201524">MSDSIFSFDLNGHVQDPSVVVLPDGGKLLVWSGSGIYGQRYDAMGSEVGQAFQINTTTLSRQWEPEATLLANGRVLVTWEVYDHVQRGQIIDPDGTSIGDEFTFGDARYSADNPVTVTSTSDGGFILSWVAPDSSGHGVFVQRYGADGLALGDPFLANTAQGSSQRDPSIVELADGGFVVAWASPGGVWGGDGSYGIFGQIYDANGAPVGMEFHINTEVIGFQKDPELVAMADGGFMALWEHNETEFRFQHYASDGTVIGTEGTLDLGTQTTNMFGAEGGKVILLEGGGIAVAWWTLVDGESNLAVQSFALDGSALTDATLILAEGSSTFDLDQYPNGSIVLTWDENGSIYEQSIDAPPPPPAEGSTVELLPTSLYVQDPSVVVLPDGGKLLVWSGSGIYGQRYDAMGSEVGQAFQINTTTLSRQWEPEATLLANGRVLVTWEVYDHVQRGQIIDPDGTSIGDEFTFGDARYSADNPVTVTSTSDGGFILSWVAPDSSGHGVFVQRYGADGLALGDPFLANTAQGSSQRDPSIVELADGGFVVAWASPGGVWGGDGSYGIFGQIYDANGAPVGMEFHINTEVIGFQKDPELVAMADGGFMALWEHNETEFRFQHYASDGTVIGTEGTLDLGTQTTNMFGAEGGKVILLEGGGIAVAWRTLVDGESNLAVQSFALDGSALTDATLILAEGSSTFDLDQYPNGSIVLTWDENGSIYEQSIDAPPPPPAEGSTVELLPTSLYVQDPSVVVLPDGGKLLVWSGSGIYGQRYDAMGSEVGQAFQINTTTLSRQWEPEATLLANGRVLVTWEVYDHVQRGQIIDPDGTSIGDEFTFGDARYSRDNPVTVTSTSDGGFILSWVAPDSSGHGVFVQRYGADGLALGDPFLANTAQGSSQRDPSIVELADGGFVVAWASPGGVWGGDGSYGIFGQIYDANGAPVGMEFHINTEVIGFQKDPELVAMADGGFMALWEHNETEFRFQHYASDGTVIGTEGTLDLGTQTTNMFGAEGGKVILLEGGGIAVAWWTLVDGESNLAVQSFALDGSALTDATLILAEGSSTFDLDQYPNGSIVLTWDENGSIYEQSIDAPPPPPAEGSTVELLPTSLYVQDPSVVVLPDGGKLLVWSGSGIYGQRYDAMGSEVGQAFQINTTTLSRQWEPEATLLANGRVLVTWEVNDHVQRGQIIDPDGTSIGDEFTFGDARYSADNPVTVTSTSDGGFILSWVAPDSSGHGVFVQRYGADGLALGDPFLANTAQGSSQRDPSIVELADGGFVVAWASPGGVWGGDGSYGIFGQIYDANGAPVGMEFHINTEVIGSQKDPELVAMADGGFMALWEHNETEFRFQHYASDGTVIGTEGTLDLGTQTTNMFGAEGGKVILLEGGGIAVAWRTLVDGESNLAVQSFALDGSALTDATLILAEGSSTFDLDQYPNGSIVLTWDENGSIYEQSIDAPPPPPAEGSTVELLPTSLYVQDPSVVVLPDGGKLLVWSGSGIYGQRYDAMGSEVGQAFQINTTTLSRQWEPEATLLANGRVLVTWEVYDHVQRGQIIDPDGTSIGDEFTFGDARYSRDNPVTVTSTSDGGFILSWVAPDSSGHGVFVQRYGADGLALGDPFLANTAQGSSQRDPSIVELADGGFVVAWASPGGVWGGDGSYGIFGQIYDANGAPVGMEFHINTEVIGSQKDPELVAMADGGFMALWEHNETEFRFQHYASDGTVIGTEGTLDLGTQTTNMFGAEGGKVILLEGGGIAVAWWTLVDGESNLAVQSFALDGSALTDATLILAEGSSTFDLDQYPNGSIVLTWDENGSIYEQSIDAPPPPPAEGSTVELPNTTSGSFMRDSASVVVQADDFVFAGTDDNVSHGVSEEDTSIVELETERLRYEYDPNIFVASSPIEGTDYRGVLADDLFYFS</sequence>
<dbReference type="STRING" id="1844006.PhaeoP97_01869"/>
<dbReference type="EMBL" id="CP016364">
    <property type="protein sequence ID" value="APG47280.1"/>
    <property type="molecule type" value="Genomic_DNA"/>
</dbReference>
<dbReference type="Proteomes" id="UP000183859">
    <property type="component" value="Chromosome"/>
</dbReference>
<protein>
    <submittedName>
        <fullName evidence="1">Uncharacterized protein</fullName>
    </submittedName>
</protein>
<evidence type="ECO:0000313" key="1">
    <source>
        <dbReference type="EMBL" id="APG47280.1"/>
    </source>
</evidence>
<proteinExistence type="predicted"/>
<gene>
    <name evidence="1" type="ORF">PhaeoP97_01869</name>
</gene>
<organism evidence="1 2">
    <name type="scientific">Phaeobacter porticola</name>
    <dbReference type="NCBI Taxonomy" id="1844006"/>
    <lineage>
        <taxon>Bacteria</taxon>
        <taxon>Pseudomonadati</taxon>
        <taxon>Pseudomonadota</taxon>
        <taxon>Alphaproteobacteria</taxon>
        <taxon>Rhodobacterales</taxon>
        <taxon>Roseobacteraceae</taxon>
        <taxon>Phaeobacter</taxon>
    </lineage>
</organism>
<name>A0A1L3I553_9RHOB</name>